<evidence type="ECO:0000256" key="3">
    <source>
        <dbReference type="ARBA" id="ARBA00012737"/>
    </source>
</evidence>
<evidence type="ECO:0000256" key="2">
    <source>
        <dbReference type="ARBA" id="ARBA00005752"/>
    </source>
</evidence>
<evidence type="ECO:0000256" key="8">
    <source>
        <dbReference type="PIRSR" id="PIRSR001589-1"/>
    </source>
</evidence>
<dbReference type="SUPFAM" id="SSF52402">
    <property type="entry name" value="Adenine nucleotide alpha hydrolases-like"/>
    <property type="match status" value="1"/>
</dbReference>
<dbReference type="InterPro" id="IPR014729">
    <property type="entry name" value="Rossmann-like_a/b/a_fold"/>
</dbReference>
<dbReference type="PROSITE" id="PS51278">
    <property type="entry name" value="GATASE_TYPE_2"/>
    <property type="match status" value="1"/>
</dbReference>
<evidence type="ECO:0000313" key="13">
    <source>
        <dbReference type="Proteomes" id="UP000604083"/>
    </source>
</evidence>
<evidence type="ECO:0000256" key="7">
    <source>
        <dbReference type="ARBA" id="ARBA00048741"/>
    </source>
</evidence>
<dbReference type="GO" id="GO:0005829">
    <property type="term" value="C:cytosol"/>
    <property type="evidence" value="ECO:0007669"/>
    <property type="project" value="TreeGrafter"/>
</dbReference>
<dbReference type="NCBIfam" id="TIGR01536">
    <property type="entry name" value="asn_synth_AEB"/>
    <property type="match status" value="1"/>
</dbReference>
<dbReference type="InterPro" id="IPR029055">
    <property type="entry name" value="Ntn_hydrolases_N"/>
</dbReference>
<evidence type="ECO:0000256" key="9">
    <source>
        <dbReference type="PIRSR" id="PIRSR001589-2"/>
    </source>
</evidence>
<dbReference type="PANTHER" id="PTHR43284:SF1">
    <property type="entry name" value="ASPARAGINE SYNTHETASE"/>
    <property type="match status" value="1"/>
</dbReference>
<evidence type="ECO:0000256" key="1">
    <source>
        <dbReference type="ARBA" id="ARBA00005187"/>
    </source>
</evidence>
<dbReference type="GO" id="GO:0006529">
    <property type="term" value="P:asparagine biosynthetic process"/>
    <property type="evidence" value="ECO:0007669"/>
    <property type="project" value="UniProtKB-KW"/>
</dbReference>
<keyword evidence="4 9" id="KW-0547">Nucleotide-binding</keyword>
<evidence type="ECO:0000259" key="11">
    <source>
        <dbReference type="PROSITE" id="PS51278"/>
    </source>
</evidence>
<dbReference type="Gene3D" id="3.60.20.10">
    <property type="entry name" value="Glutamine Phosphoribosylpyrophosphate, subunit 1, domain 1"/>
    <property type="match status" value="1"/>
</dbReference>
<dbReference type="GO" id="GO:0004066">
    <property type="term" value="F:asparagine synthase (glutamine-hydrolyzing) activity"/>
    <property type="evidence" value="ECO:0007669"/>
    <property type="project" value="UniProtKB-EC"/>
</dbReference>
<dbReference type="InterPro" id="IPR033738">
    <property type="entry name" value="AsnB_N"/>
</dbReference>
<dbReference type="InterPro" id="IPR006426">
    <property type="entry name" value="Asn_synth_AEB"/>
</dbReference>
<evidence type="ECO:0000256" key="10">
    <source>
        <dbReference type="PIRSR" id="PIRSR001589-3"/>
    </source>
</evidence>
<feature type="binding site" evidence="9">
    <location>
        <position position="94"/>
    </location>
    <ligand>
        <name>L-glutamine</name>
        <dbReference type="ChEBI" id="CHEBI:58359"/>
    </ligand>
</feature>
<accession>A0A934VLU9</accession>
<feature type="active site" description="For GATase activity" evidence="8">
    <location>
        <position position="2"/>
    </location>
</feature>
<keyword evidence="12" id="KW-0436">Ligase</keyword>
<dbReference type="GO" id="GO:0005524">
    <property type="term" value="F:ATP binding"/>
    <property type="evidence" value="ECO:0007669"/>
    <property type="project" value="UniProtKB-KW"/>
</dbReference>
<dbReference type="SUPFAM" id="SSF56235">
    <property type="entry name" value="N-terminal nucleophile aminohydrolases (Ntn hydrolases)"/>
    <property type="match status" value="1"/>
</dbReference>
<organism evidence="12 13">
    <name type="scientific">Roseibacillus ishigakijimensis</name>
    <dbReference type="NCBI Taxonomy" id="454146"/>
    <lineage>
        <taxon>Bacteria</taxon>
        <taxon>Pseudomonadati</taxon>
        <taxon>Verrucomicrobiota</taxon>
        <taxon>Verrucomicrobiia</taxon>
        <taxon>Verrucomicrobiales</taxon>
        <taxon>Verrucomicrobiaceae</taxon>
        <taxon>Roseibacillus</taxon>
    </lineage>
</organism>
<dbReference type="InterPro" id="IPR001962">
    <property type="entry name" value="Asn_synthase"/>
</dbReference>
<name>A0A934VLU9_9BACT</name>
<dbReference type="AlphaFoldDB" id="A0A934VLU9"/>
<evidence type="ECO:0000256" key="6">
    <source>
        <dbReference type="ARBA" id="ARBA00022962"/>
    </source>
</evidence>
<dbReference type="InterPro" id="IPR051786">
    <property type="entry name" value="ASN_synthetase/amidase"/>
</dbReference>
<feature type="domain" description="Glutamine amidotransferase type-2" evidence="11">
    <location>
        <begin position="2"/>
        <end position="205"/>
    </location>
</feature>
<dbReference type="EC" id="6.3.5.4" evidence="3"/>
<dbReference type="RefSeq" id="WP_200390894.1">
    <property type="nucleotide sequence ID" value="NZ_JAENIO010000009.1"/>
</dbReference>
<evidence type="ECO:0000256" key="4">
    <source>
        <dbReference type="ARBA" id="ARBA00022741"/>
    </source>
</evidence>
<evidence type="ECO:0000256" key="5">
    <source>
        <dbReference type="ARBA" id="ARBA00022840"/>
    </source>
</evidence>
<gene>
    <name evidence="12" type="primary">asnB</name>
    <name evidence="12" type="ORF">JIN78_05240</name>
</gene>
<comment type="caution">
    <text evidence="12">The sequence shown here is derived from an EMBL/GenBank/DDBJ whole genome shotgun (WGS) entry which is preliminary data.</text>
</comment>
<reference evidence="12" key="1">
    <citation type="submission" date="2021-01" db="EMBL/GenBank/DDBJ databases">
        <title>Modified the classification status of verrucomicrobia.</title>
        <authorList>
            <person name="Feng X."/>
        </authorList>
    </citation>
    <scope>NUCLEOTIDE SEQUENCE</scope>
    <source>
        <strain evidence="12">KCTC 12986</strain>
    </source>
</reference>
<dbReference type="PIRSF" id="PIRSF001589">
    <property type="entry name" value="Asn_synthetase_glu-h"/>
    <property type="match status" value="1"/>
</dbReference>
<protein>
    <recommendedName>
        <fullName evidence="3">asparagine synthase (glutamine-hydrolyzing)</fullName>
        <ecNumber evidence="3">6.3.5.4</ecNumber>
    </recommendedName>
</protein>
<dbReference type="Proteomes" id="UP000604083">
    <property type="component" value="Unassembled WGS sequence"/>
</dbReference>
<keyword evidence="8" id="KW-0061">Asparagine biosynthesis</keyword>
<dbReference type="Gene3D" id="3.40.50.620">
    <property type="entry name" value="HUPs"/>
    <property type="match status" value="1"/>
</dbReference>
<dbReference type="CDD" id="cd00712">
    <property type="entry name" value="AsnB"/>
    <property type="match status" value="1"/>
</dbReference>
<dbReference type="InterPro" id="IPR017932">
    <property type="entry name" value="GATase_2_dom"/>
</dbReference>
<keyword evidence="5 9" id="KW-0067">ATP-binding</keyword>
<dbReference type="PANTHER" id="PTHR43284">
    <property type="entry name" value="ASPARAGINE SYNTHETASE (GLUTAMINE-HYDROLYZING)"/>
    <property type="match status" value="1"/>
</dbReference>
<dbReference type="Pfam" id="PF13537">
    <property type="entry name" value="GATase_7"/>
    <property type="match status" value="1"/>
</dbReference>
<dbReference type="Pfam" id="PF00733">
    <property type="entry name" value="Asn_synthase"/>
    <property type="match status" value="1"/>
</dbReference>
<proteinExistence type="inferred from homology"/>
<keyword evidence="13" id="KW-1185">Reference proteome</keyword>
<evidence type="ECO:0000313" key="12">
    <source>
        <dbReference type="EMBL" id="MBK1833461.1"/>
    </source>
</evidence>
<dbReference type="CDD" id="cd01991">
    <property type="entry name" value="Asn_synthase_B_C"/>
    <property type="match status" value="1"/>
</dbReference>
<sequence length="619" mass="68440">MCGICGSLGNDPSALRSVRDRLAHRGPDDRSLFSSGSFVLGMTRLAILDPESGQQPFTSADGQVRAICNGEIYNWRELRQELESRGHRFHTRCDCEILPAAWQEWGPELAGRLNGMFALAIHDAATDSLYLARDRCGQKPLYYCREGGFHFASEVKALQALGLAREPDPTQLASWLSLRYLPEPATLFRGLTTLPAAHWMTVSAGGDIHLQRYWEAGKNPAPSQETRSRSPLDELDHFARSAVELALHAEVPLAAYLSGGVDSALLAHYLRELGAEVTTVSLGFGAASDETAAAQATADHLGLLHEPTFLRPESLRELPRVVAQMDRPVGDALILAFDELARHTAALGCRVALGGEGPDEHFAGYSFQKAFLLAQKLGPCGRPLAATAIAGLPTGLLDRFARFPASLGPEGRAKTARYLRDFGKASFFQQATGLHTLFAAEDLTRFLHPDLRALQQPHPLAAYEPARRDFSALLALQYRHWLPDWSLIRQDKNAMAHSLEYRAPFLDHRLIDFALAQAGKGRPRPDKALWRELAARHLPRSLTQRPKQPFYLPLEQPAWRAELLRLAREHLAPSELAKTGWLNAKAIEPLFSATTFLPLKQLAALLILQIWLLSFSPQS</sequence>
<keyword evidence="6 8" id="KW-0315">Glutamine amidotransferase</keyword>
<comment type="similarity">
    <text evidence="2">Belongs to the asparagine synthetase family.</text>
</comment>
<comment type="pathway">
    <text evidence="1">Amino-acid biosynthesis; L-asparagine biosynthesis; L-asparagine from L-aspartate (L-Gln route): step 1/1.</text>
</comment>
<comment type="catalytic activity">
    <reaction evidence="7">
        <text>L-aspartate + L-glutamine + ATP + H2O = L-asparagine + L-glutamate + AMP + diphosphate + H(+)</text>
        <dbReference type="Rhea" id="RHEA:12228"/>
        <dbReference type="ChEBI" id="CHEBI:15377"/>
        <dbReference type="ChEBI" id="CHEBI:15378"/>
        <dbReference type="ChEBI" id="CHEBI:29985"/>
        <dbReference type="ChEBI" id="CHEBI:29991"/>
        <dbReference type="ChEBI" id="CHEBI:30616"/>
        <dbReference type="ChEBI" id="CHEBI:33019"/>
        <dbReference type="ChEBI" id="CHEBI:58048"/>
        <dbReference type="ChEBI" id="CHEBI:58359"/>
        <dbReference type="ChEBI" id="CHEBI:456215"/>
        <dbReference type="EC" id="6.3.5.4"/>
    </reaction>
</comment>
<dbReference type="EMBL" id="JAENIO010000009">
    <property type="protein sequence ID" value="MBK1833461.1"/>
    <property type="molecule type" value="Genomic_DNA"/>
</dbReference>
<keyword evidence="8" id="KW-0028">Amino-acid biosynthesis</keyword>
<feature type="site" description="Important for beta-aspartyl-AMP intermediate formation" evidence="10">
    <location>
        <position position="356"/>
    </location>
</feature>